<keyword evidence="1 3" id="KW-0963">Cytoplasm</keyword>
<comment type="subcellular location">
    <subcellularLocation>
        <location evidence="3">Cytoplasm</location>
    </subcellularLocation>
    <text evidence="3">The tmRNA-SmpB complex associates with stalled 70S ribosomes.</text>
</comment>
<evidence type="ECO:0000256" key="3">
    <source>
        <dbReference type="HAMAP-Rule" id="MF_00023"/>
    </source>
</evidence>
<evidence type="ECO:0000256" key="1">
    <source>
        <dbReference type="ARBA" id="ARBA00022490"/>
    </source>
</evidence>
<dbReference type="Gene3D" id="2.40.280.10">
    <property type="match status" value="1"/>
</dbReference>
<dbReference type="OrthoDB" id="9805462at2"/>
<dbReference type="PANTHER" id="PTHR30308">
    <property type="entry name" value="TMRNA-BINDING COMPONENT OF TRANS-TRANSLATION TAGGING COMPLEX"/>
    <property type="match status" value="1"/>
</dbReference>
<organism evidence="4 5">
    <name type="scientific">Thiospirochaeta perfilievii</name>
    <dbReference type="NCBI Taxonomy" id="252967"/>
    <lineage>
        <taxon>Bacteria</taxon>
        <taxon>Pseudomonadati</taxon>
        <taxon>Spirochaetota</taxon>
        <taxon>Spirochaetia</taxon>
        <taxon>Spirochaetales</taxon>
        <taxon>Spirochaetaceae</taxon>
        <taxon>Thiospirochaeta</taxon>
    </lineage>
</organism>
<dbReference type="CDD" id="cd09294">
    <property type="entry name" value="SmpB"/>
    <property type="match status" value="1"/>
</dbReference>
<keyword evidence="5" id="KW-1185">Reference proteome</keyword>
<accession>A0A5C1QHR0</accession>
<dbReference type="PROSITE" id="PS01317">
    <property type="entry name" value="SSRP"/>
    <property type="match status" value="1"/>
</dbReference>
<dbReference type="InterPro" id="IPR000037">
    <property type="entry name" value="SsrA-bd_prot"/>
</dbReference>
<dbReference type="HAMAP" id="MF_00023">
    <property type="entry name" value="SmpB"/>
    <property type="match status" value="1"/>
</dbReference>
<comment type="function">
    <text evidence="3">Required for rescue of stalled ribosomes mediated by trans-translation. Binds to transfer-messenger RNA (tmRNA), required for stable association of tmRNA with ribosomes. tmRNA and SmpB together mimic tRNA shape, replacing the anticodon stem-loop with SmpB. tmRNA is encoded by the ssrA gene; the 2 termini fold to resemble tRNA(Ala) and it encodes a 'tag peptide', a short internal open reading frame. During trans-translation Ala-aminoacylated tmRNA acts like a tRNA, entering the A-site of stalled ribosomes, displacing the stalled mRNA. The ribosome then switches to translate the ORF on the tmRNA; the nascent peptide is terminated with the 'tag peptide' encoded by the tmRNA and targeted for degradation. The ribosome is freed to recommence translation, which seems to be the essential function of trans-translation.</text>
</comment>
<dbReference type="NCBIfam" id="TIGR00086">
    <property type="entry name" value="smpB"/>
    <property type="match status" value="1"/>
</dbReference>
<dbReference type="KEGG" id="sper:EW093_15855"/>
<dbReference type="GO" id="GO:0070930">
    <property type="term" value="P:trans-translation-dependent protein tagging"/>
    <property type="evidence" value="ECO:0007669"/>
    <property type="project" value="TreeGrafter"/>
</dbReference>
<dbReference type="NCBIfam" id="NF003843">
    <property type="entry name" value="PRK05422.1"/>
    <property type="match status" value="1"/>
</dbReference>
<proteinExistence type="inferred from homology"/>
<dbReference type="AlphaFoldDB" id="A0A5C1QHR0"/>
<dbReference type="Pfam" id="PF01668">
    <property type="entry name" value="SmpB"/>
    <property type="match status" value="1"/>
</dbReference>
<sequence>MGKSKKESPGTLGKNRKAYFNYTVVESMECGIELKGTEVKSVKSSHFNFVDCYSDIKDGQLWLYKMNINPYGFGNIHNHITDRPRRLLAHSKEIEKLEKKIREKGFTLIPLKFYLKGSLVKVELGLCKGKKLYDKRDTIKNRDMDRDQNRKSKYD</sequence>
<dbReference type="GO" id="GO:0070929">
    <property type="term" value="P:trans-translation"/>
    <property type="evidence" value="ECO:0007669"/>
    <property type="project" value="UniProtKB-UniRule"/>
</dbReference>
<evidence type="ECO:0000313" key="4">
    <source>
        <dbReference type="EMBL" id="QEN06096.1"/>
    </source>
</evidence>
<reference evidence="4 5" key="1">
    <citation type="submission" date="2019-02" db="EMBL/GenBank/DDBJ databases">
        <authorList>
            <person name="Fomenkov A."/>
            <person name="Dubinina G."/>
            <person name="Grabovich M."/>
            <person name="Vincze T."/>
            <person name="Roberts R.J."/>
        </authorList>
    </citation>
    <scope>NUCLEOTIDE SEQUENCE [LARGE SCALE GENOMIC DNA]</scope>
    <source>
        <strain evidence="4 5">P</strain>
    </source>
</reference>
<evidence type="ECO:0000256" key="2">
    <source>
        <dbReference type="ARBA" id="ARBA00022884"/>
    </source>
</evidence>
<dbReference type="SUPFAM" id="SSF74982">
    <property type="entry name" value="Small protein B (SmpB)"/>
    <property type="match status" value="1"/>
</dbReference>
<dbReference type="InterPro" id="IPR023620">
    <property type="entry name" value="SmpB"/>
</dbReference>
<name>A0A5C1QHR0_9SPIO</name>
<dbReference type="InterPro" id="IPR020081">
    <property type="entry name" value="SsrA-bd_prot_CS"/>
</dbReference>
<dbReference type="GO" id="GO:0003723">
    <property type="term" value="F:RNA binding"/>
    <property type="evidence" value="ECO:0007669"/>
    <property type="project" value="UniProtKB-UniRule"/>
</dbReference>
<evidence type="ECO:0000313" key="5">
    <source>
        <dbReference type="Proteomes" id="UP000323824"/>
    </source>
</evidence>
<gene>
    <name evidence="3 4" type="primary">smpB</name>
    <name evidence="4" type="ORF">EW093_15855</name>
</gene>
<reference evidence="4 5" key="2">
    <citation type="submission" date="2019-09" db="EMBL/GenBank/DDBJ databases">
        <title>Complete Genome Sequence and Methylome Analysis of free living Spirochaetas.</title>
        <authorList>
            <person name="Leshcheva N."/>
            <person name="Mikheeva N."/>
        </authorList>
    </citation>
    <scope>NUCLEOTIDE SEQUENCE [LARGE SCALE GENOMIC DNA]</scope>
    <source>
        <strain evidence="4 5">P</strain>
    </source>
</reference>
<dbReference type="GO" id="GO:0005829">
    <property type="term" value="C:cytosol"/>
    <property type="evidence" value="ECO:0007669"/>
    <property type="project" value="TreeGrafter"/>
</dbReference>
<dbReference type="EMBL" id="CP035807">
    <property type="protein sequence ID" value="QEN06096.1"/>
    <property type="molecule type" value="Genomic_DNA"/>
</dbReference>
<dbReference type="PANTHER" id="PTHR30308:SF2">
    <property type="entry name" value="SSRA-BINDING PROTEIN"/>
    <property type="match status" value="1"/>
</dbReference>
<keyword evidence="2 3" id="KW-0694">RNA-binding</keyword>
<dbReference type="RefSeq" id="WP_149569330.1">
    <property type="nucleotide sequence ID" value="NZ_CP035807.1"/>
</dbReference>
<comment type="similarity">
    <text evidence="3">Belongs to the SmpB family.</text>
</comment>
<dbReference type="Proteomes" id="UP000323824">
    <property type="component" value="Chromosome"/>
</dbReference>
<protein>
    <recommendedName>
        <fullName evidence="3">SsrA-binding protein</fullName>
    </recommendedName>
    <alternativeName>
        <fullName evidence="3">Small protein B</fullName>
    </alternativeName>
</protein>